<dbReference type="InterPro" id="IPR036162">
    <property type="entry name" value="Resolvase-like_N_sf"/>
</dbReference>
<dbReference type="PROSITE" id="PS51736">
    <property type="entry name" value="RECOMBINASES_3"/>
    <property type="match status" value="1"/>
</dbReference>
<dbReference type="EMBL" id="QXHD01000004">
    <property type="protein sequence ID" value="NEZ61066.1"/>
    <property type="molecule type" value="Genomic_DNA"/>
</dbReference>
<dbReference type="GO" id="GO:0000150">
    <property type="term" value="F:DNA strand exchange activity"/>
    <property type="evidence" value="ECO:0007669"/>
    <property type="project" value="InterPro"/>
</dbReference>
<evidence type="ECO:0000256" key="1">
    <source>
        <dbReference type="ARBA" id="ARBA00009913"/>
    </source>
</evidence>
<dbReference type="SMART" id="SM00857">
    <property type="entry name" value="Resolvase"/>
    <property type="match status" value="1"/>
</dbReference>
<dbReference type="SUPFAM" id="SSF53041">
    <property type="entry name" value="Resolvase-like"/>
    <property type="match status" value="1"/>
</dbReference>
<evidence type="ECO:0000313" key="5">
    <source>
        <dbReference type="Proteomes" id="UP000481033"/>
    </source>
</evidence>
<feature type="region of interest" description="Disordered" evidence="2">
    <location>
        <begin position="210"/>
        <end position="239"/>
    </location>
</feature>
<dbReference type="InterPro" id="IPR006119">
    <property type="entry name" value="Resolv_N"/>
</dbReference>
<dbReference type="SUPFAM" id="SSF46689">
    <property type="entry name" value="Homeodomain-like"/>
    <property type="match status" value="1"/>
</dbReference>
<comment type="caution">
    <text evidence="4">The sequence shown here is derived from an EMBL/GenBank/DDBJ whole genome shotgun (WGS) entry which is preliminary data.</text>
</comment>
<dbReference type="GO" id="GO:0003677">
    <property type="term" value="F:DNA binding"/>
    <property type="evidence" value="ECO:0007669"/>
    <property type="project" value="InterPro"/>
</dbReference>
<feature type="domain" description="Resolvase/invertase-type recombinase catalytic" evidence="3">
    <location>
        <begin position="9"/>
        <end position="149"/>
    </location>
</feature>
<organism evidence="4 5">
    <name type="scientific">Adonisia turfae CCMR0081</name>
    <dbReference type="NCBI Taxonomy" id="2292702"/>
    <lineage>
        <taxon>Bacteria</taxon>
        <taxon>Bacillati</taxon>
        <taxon>Cyanobacteriota</taxon>
        <taxon>Adonisia</taxon>
        <taxon>Adonisia turfae</taxon>
    </lineage>
</organism>
<dbReference type="InterPro" id="IPR009057">
    <property type="entry name" value="Homeodomain-like_sf"/>
</dbReference>
<feature type="compositionally biased region" description="Acidic residues" evidence="2">
    <location>
        <begin position="214"/>
        <end position="223"/>
    </location>
</feature>
<comment type="similarity">
    <text evidence="1">Belongs to the site-specific recombinase resolvase family.</text>
</comment>
<dbReference type="AlphaFoldDB" id="A0A6M0RY48"/>
<evidence type="ECO:0000259" key="3">
    <source>
        <dbReference type="PROSITE" id="PS51736"/>
    </source>
</evidence>
<gene>
    <name evidence="4" type="ORF">DXZ20_36610</name>
</gene>
<evidence type="ECO:0000313" key="4">
    <source>
        <dbReference type="EMBL" id="NEZ61066.1"/>
    </source>
</evidence>
<keyword evidence="5" id="KW-1185">Reference proteome</keyword>
<reference evidence="4 5" key="1">
    <citation type="journal article" date="2020" name="Microb. Ecol.">
        <title>Ecogenomics of the Marine Benthic Filamentous Cyanobacterium Adonisia.</title>
        <authorList>
            <person name="Walter J.M."/>
            <person name="Coutinho F.H."/>
            <person name="Leomil L."/>
            <person name="Hargreaves P.I."/>
            <person name="Campeao M.E."/>
            <person name="Vieira V.V."/>
            <person name="Silva B.S."/>
            <person name="Fistarol G.O."/>
            <person name="Salomon P.S."/>
            <person name="Sawabe T."/>
            <person name="Mino S."/>
            <person name="Hosokawa M."/>
            <person name="Miyashita H."/>
            <person name="Maruyama F."/>
            <person name="van Verk M.C."/>
            <person name="Dutilh B.E."/>
            <person name="Thompson C.C."/>
            <person name="Thompson F.L."/>
        </authorList>
    </citation>
    <scope>NUCLEOTIDE SEQUENCE [LARGE SCALE GENOMIC DNA]</scope>
    <source>
        <strain evidence="4 5">CCMR0081</strain>
    </source>
</reference>
<evidence type="ECO:0000256" key="2">
    <source>
        <dbReference type="SAM" id="MobiDB-lite"/>
    </source>
</evidence>
<dbReference type="Pfam" id="PF00239">
    <property type="entry name" value="Resolvase"/>
    <property type="match status" value="1"/>
</dbReference>
<name>A0A6M0RY48_9CYAN</name>
<dbReference type="Gene3D" id="3.40.50.1390">
    <property type="entry name" value="Resolvase, N-terminal catalytic domain"/>
    <property type="match status" value="1"/>
</dbReference>
<dbReference type="Proteomes" id="UP000481033">
    <property type="component" value="Unassembled WGS sequence"/>
</dbReference>
<accession>A0A6M0RY48</accession>
<protein>
    <submittedName>
        <fullName evidence="4">Transposon DNA-invertase</fullName>
    </submittedName>
</protein>
<sequence>MLSTGGILVLVGYIWTSAADDQGEYEHQYQALLGAGVVAEHIYQDVGCVYRGPRPQLERCLQALKAADILVTPYLDSLAHGRSNLLAVLQDLAARQVGLRVLTGKAAIIDTAQLRLSLVTAVIEALVEFEDRTVRAAREQGIAAARARGQAFGPKRKMTAGIIRQAMAYMANSDMSVTKIAETLGVTRSSLYTYLNGDGSPKSSALQLLAAEEGSTDSDDEAAAADISSSSTNRRNDTE</sequence>
<proteinExistence type="inferred from homology"/>